<evidence type="ECO:0000313" key="2">
    <source>
        <dbReference type="EMBL" id="CAI5453477.1"/>
    </source>
</evidence>
<protein>
    <recommendedName>
        <fullName evidence="4">Seven TM Receptor</fullName>
    </recommendedName>
</protein>
<dbReference type="GO" id="GO:0038022">
    <property type="term" value="F:G protein-coupled olfactory receptor activity"/>
    <property type="evidence" value="ECO:0007669"/>
    <property type="project" value="TreeGrafter"/>
</dbReference>
<sequence>MDFLNKPIVHITNGAYIIFTQNTLGLSHRYAFYMIVLNCTCYGITVCLLAIHFIYRYLALCKAHLMKLFTFPYTIIWIVFFLAISSDWWFSGVNFTTETAEIDQVIEKSIIKFYNLTRGQYIYAGNLYYRVDSTTGIKSLSWPDLFYMMNIVKIITICFSIVFFCGIKTYRTMQTYNFISKKTHDLQQQLFHALIVQTIIPTVTMFLPAGAVIILPIFEITLGSVESLILTIISTYPCFDPIVIIYFVKDYRNTVITFLTRWKNNDIVTQNKTMPSTNS</sequence>
<dbReference type="Gene3D" id="1.20.1070.10">
    <property type="entry name" value="Rhodopsin 7-helix transmembrane proteins"/>
    <property type="match status" value="1"/>
</dbReference>
<keyword evidence="1" id="KW-0812">Transmembrane</keyword>
<evidence type="ECO:0008006" key="4">
    <source>
        <dbReference type="Google" id="ProtNLM"/>
    </source>
</evidence>
<dbReference type="AlphaFoldDB" id="A0A9P1NA59"/>
<evidence type="ECO:0000313" key="3">
    <source>
        <dbReference type="Proteomes" id="UP001152747"/>
    </source>
</evidence>
<dbReference type="InterPro" id="IPR019428">
    <property type="entry name" value="7TM_GPCR_serpentine_rcpt_Str"/>
</dbReference>
<proteinExistence type="predicted"/>
<keyword evidence="1" id="KW-1133">Transmembrane helix</keyword>
<dbReference type="Pfam" id="PF10326">
    <property type="entry name" value="7TM_GPCR_Str"/>
    <property type="match status" value="1"/>
</dbReference>
<dbReference type="OrthoDB" id="5812563at2759"/>
<feature type="transmembrane region" description="Helical" evidence="1">
    <location>
        <begin position="70"/>
        <end position="90"/>
    </location>
</feature>
<dbReference type="SUPFAM" id="SSF81321">
    <property type="entry name" value="Family A G protein-coupled receptor-like"/>
    <property type="match status" value="1"/>
</dbReference>
<name>A0A9P1NA59_9PELO</name>
<keyword evidence="1" id="KW-0472">Membrane</keyword>
<reference evidence="2" key="1">
    <citation type="submission" date="2022-11" db="EMBL/GenBank/DDBJ databases">
        <authorList>
            <person name="Kikuchi T."/>
        </authorList>
    </citation>
    <scope>NUCLEOTIDE SEQUENCE</scope>
    <source>
        <strain evidence="2">PS1010</strain>
    </source>
</reference>
<dbReference type="GO" id="GO:0042048">
    <property type="term" value="P:olfactory behavior"/>
    <property type="evidence" value="ECO:0007669"/>
    <property type="project" value="TreeGrafter"/>
</dbReference>
<gene>
    <name evidence="2" type="ORF">CAMP_LOCUS16114</name>
</gene>
<keyword evidence="3" id="KW-1185">Reference proteome</keyword>
<dbReference type="PANTHER" id="PTHR22943:SF46">
    <property type="entry name" value="SEVEN TM RECEPTOR"/>
    <property type="match status" value="1"/>
</dbReference>
<comment type="caution">
    <text evidence="2">The sequence shown here is derived from an EMBL/GenBank/DDBJ whole genome shotgun (WGS) entry which is preliminary data.</text>
</comment>
<feature type="transmembrane region" description="Helical" evidence="1">
    <location>
        <begin position="145"/>
        <end position="170"/>
    </location>
</feature>
<dbReference type="EMBL" id="CANHGI010000005">
    <property type="protein sequence ID" value="CAI5453477.1"/>
    <property type="molecule type" value="Genomic_DNA"/>
</dbReference>
<feature type="transmembrane region" description="Helical" evidence="1">
    <location>
        <begin position="30"/>
        <end position="58"/>
    </location>
</feature>
<accession>A0A9P1NA59</accession>
<organism evidence="2 3">
    <name type="scientific">Caenorhabditis angaria</name>
    <dbReference type="NCBI Taxonomy" id="860376"/>
    <lineage>
        <taxon>Eukaryota</taxon>
        <taxon>Metazoa</taxon>
        <taxon>Ecdysozoa</taxon>
        <taxon>Nematoda</taxon>
        <taxon>Chromadorea</taxon>
        <taxon>Rhabditida</taxon>
        <taxon>Rhabditina</taxon>
        <taxon>Rhabditomorpha</taxon>
        <taxon>Rhabditoidea</taxon>
        <taxon>Rhabditidae</taxon>
        <taxon>Peloderinae</taxon>
        <taxon>Caenorhabditis</taxon>
    </lineage>
</organism>
<dbReference type="Proteomes" id="UP001152747">
    <property type="component" value="Unassembled WGS sequence"/>
</dbReference>
<evidence type="ECO:0000256" key="1">
    <source>
        <dbReference type="SAM" id="Phobius"/>
    </source>
</evidence>
<feature type="transmembrane region" description="Helical" evidence="1">
    <location>
        <begin position="227"/>
        <end position="248"/>
    </location>
</feature>
<dbReference type="PANTHER" id="PTHR22943">
    <property type="entry name" value="7-TRANSMEMBRANE DOMAIN RECEPTOR C.ELEGANS"/>
    <property type="match status" value="1"/>
</dbReference>
<dbReference type="GO" id="GO:0005886">
    <property type="term" value="C:plasma membrane"/>
    <property type="evidence" value="ECO:0007669"/>
    <property type="project" value="TreeGrafter"/>
</dbReference>
<feature type="transmembrane region" description="Helical" evidence="1">
    <location>
        <begin position="190"/>
        <end position="215"/>
    </location>
</feature>